<evidence type="ECO:0000313" key="2">
    <source>
        <dbReference type="Proteomes" id="UP000607653"/>
    </source>
</evidence>
<evidence type="ECO:0000313" key="1">
    <source>
        <dbReference type="EMBL" id="DAD27150.1"/>
    </source>
</evidence>
<accession>A0A822Y3J1</accession>
<gene>
    <name evidence="1" type="ORF">HUJ06_028618</name>
</gene>
<name>A0A822Y3J1_NELNU</name>
<organism evidence="1 2">
    <name type="scientific">Nelumbo nucifera</name>
    <name type="common">Sacred lotus</name>
    <dbReference type="NCBI Taxonomy" id="4432"/>
    <lineage>
        <taxon>Eukaryota</taxon>
        <taxon>Viridiplantae</taxon>
        <taxon>Streptophyta</taxon>
        <taxon>Embryophyta</taxon>
        <taxon>Tracheophyta</taxon>
        <taxon>Spermatophyta</taxon>
        <taxon>Magnoliopsida</taxon>
        <taxon>Proteales</taxon>
        <taxon>Nelumbonaceae</taxon>
        <taxon>Nelumbo</taxon>
    </lineage>
</organism>
<sequence length="62" mass="7575">MDRHVSGISSFQEEDFVLMDVDVVRLFHTRKRKTKKPEIICRKIRLEYSSEFYHLNTQFLQQ</sequence>
<comment type="caution">
    <text evidence="1">The sequence shown here is derived from an EMBL/GenBank/DDBJ whole genome shotgun (WGS) entry which is preliminary data.</text>
</comment>
<keyword evidence="2" id="KW-1185">Reference proteome</keyword>
<dbReference type="EMBL" id="DUZY01000002">
    <property type="protein sequence ID" value="DAD27150.1"/>
    <property type="molecule type" value="Genomic_DNA"/>
</dbReference>
<proteinExistence type="predicted"/>
<dbReference type="Proteomes" id="UP000607653">
    <property type="component" value="Unassembled WGS sequence"/>
</dbReference>
<dbReference type="AlphaFoldDB" id="A0A822Y3J1"/>
<protein>
    <submittedName>
        <fullName evidence="1">Uncharacterized protein</fullName>
    </submittedName>
</protein>
<reference evidence="1 2" key="1">
    <citation type="journal article" date="2020" name="Mol. Biol. Evol.">
        <title>Distinct Expression and Methylation Patterns for Genes with Different Fates following a Single Whole-Genome Duplication in Flowering Plants.</title>
        <authorList>
            <person name="Shi T."/>
            <person name="Rahmani R.S."/>
            <person name="Gugger P.F."/>
            <person name="Wang M."/>
            <person name="Li H."/>
            <person name="Zhang Y."/>
            <person name="Li Z."/>
            <person name="Wang Q."/>
            <person name="Van de Peer Y."/>
            <person name="Marchal K."/>
            <person name="Chen J."/>
        </authorList>
    </citation>
    <scope>NUCLEOTIDE SEQUENCE [LARGE SCALE GENOMIC DNA]</scope>
    <source>
        <tissue evidence="1">Leaf</tissue>
    </source>
</reference>